<dbReference type="InterPro" id="IPR003753">
    <property type="entry name" value="Exonuc_VII_L"/>
</dbReference>
<name>A0A937K040_9BACT</name>
<dbReference type="GO" id="GO:0003676">
    <property type="term" value="F:nucleic acid binding"/>
    <property type="evidence" value="ECO:0007669"/>
    <property type="project" value="InterPro"/>
</dbReference>
<dbReference type="GO" id="GO:0008855">
    <property type="term" value="F:exodeoxyribonuclease VII activity"/>
    <property type="evidence" value="ECO:0007669"/>
    <property type="project" value="UniProtKB-UniRule"/>
</dbReference>
<evidence type="ECO:0000256" key="3">
    <source>
        <dbReference type="ARBA" id="ARBA00022801"/>
    </source>
</evidence>
<keyword evidence="1" id="KW-0963">Cytoplasm</keyword>
<evidence type="ECO:0000256" key="4">
    <source>
        <dbReference type="ARBA" id="ARBA00022839"/>
    </source>
</evidence>
<proteinExistence type="inferred from homology"/>
<accession>A0A937K040</accession>
<keyword evidence="4 5" id="KW-0269">Exonuclease</keyword>
<dbReference type="PANTHER" id="PTHR30008">
    <property type="entry name" value="EXODEOXYRIBONUCLEASE 7 LARGE SUBUNIT"/>
    <property type="match status" value="1"/>
</dbReference>
<dbReference type="AlphaFoldDB" id="A0A937K040"/>
<evidence type="ECO:0000259" key="6">
    <source>
        <dbReference type="Pfam" id="PF02601"/>
    </source>
</evidence>
<protein>
    <recommendedName>
        <fullName evidence="5">Exodeoxyribonuclease 7 large subunit</fullName>
        <ecNumber evidence="5">3.1.11.6</ecNumber>
    </recommendedName>
</protein>
<comment type="caution">
    <text evidence="8">The sequence shown here is derived from an EMBL/GenBank/DDBJ whole genome shotgun (WGS) entry which is preliminary data.</text>
</comment>
<dbReference type="CDD" id="cd04489">
    <property type="entry name" value="ExoVII_LU_OBF"/>
    <property type="match status" value="1"/>
</dbReference>
<dbReference type="GO" id="GO:0009318">
    <property type="term" value="C:exodeoxyribonuclease VII complex"/>
    <property type="evidence" value="ECO:0007669"/>
    <property type="project" value="UniProtKB-UniRule"/>
</dbReference>
<dbReference type="NCBIfam" id="TIGR00237">
    <property type="entry name" value="xseA"/>
    <property type="match status" value="1"/>
</dbReference>
<evidence type="ECO:0000259" key="7">
    <source>
        <dbReference type="Pfam" id="PF13742"/>
    </source>
</evidence>
<dbReference type="EMBL" id="JAESIY010000003">
    <property type="protein sequence ID" value="MBL3655945.1"/>
    <property type="molecule type" value="Genomic_DNA"/>
</dbReference>
<dbReference type="InterPro" id="IPR025824">
    <property type="entry name" value="OB-fold_nuc-bd_dom"/>
</dbReference>
<feature type="domain" description="Exonuclease VII large subunit C-terminal" evidence="6">
    <location>
        <begin position="135"/>
        <end position="353"/>
    </location>
</feature>
<evidence type="ECO:0000256" key="5">
    <source>
        <dbReference type="RuleBase" id="RU004355"/>
    </source>
</evidence>
<dbReference type="Pfam" id="PF02601">
    <property type="entry name" value="Exonuc_VII_L"/>
    <property type="match status" value="1"/>
</dbReference>
<keyword evidence="2 5" id="KW-0540">Nuclease</keyword>
<organism evidence="8 9">
    <name type="scientific">Fulvivirga sediminis</name>
    <dbReference type="NCBI Taxonomy" id="2803949"/>
    <lineage>
        <taxon>Bacteria</taxon>
        <taxon>Pseudomonadati</taxon>
        <taxon>Bacteroidota</taxon>
        <taxon>Cytophagia</taxon>
        <taxon>Cytophagales</taxon>
        <taxon>Fulvivirgaceae</taxon>
        <taxon>Fulvivirga</taxon>
    </lineage>
</organism>
<reference evidence="8" key="1">
    <citation type="submission" date="2021-01" db="EMBL/GenBank/DDBJ databases">
        <title>Fulvivirga kasyanovii gen. nov., sp nov., a novel member of the phylum Bacteroidetes isolated from seawater in a mussel farm.</title>
        <authorList>
            <person name="Zhao L.-H."/>
            <person name="Wang Z.-J."/>
        </authorList>
    </citation>
    <scope>NUCLEOTIDE SEQUENCE</scope>
    <source>
        <strain evidence="8">2943</strain>
    </source>
</reference>
<feature type="domain" description="OB-fold nucleic acid binding" evidence="7">
    <location>
        <begin position="4"/>
        <end position="110"/>
    </location>
</feature>
<dbReference type="RefSeq" id="WP_202243617.1">
    <property type="nucleotide sequence ID" value="NZ_JAESIY010000003.1"/>
</dbReference>
<gene>
    <name evidence="8" type="primary">xseA</name>
    <name evidence="8" type="ORF">JL102_07370</name>
</gene>
<dbReference type="Pfam" id="PF13742">
    <property type="entry name" value="tRNA_anti_2"/>
    <property type="match status" value="1"/>
</dbReference>
<comment type="similarity">
    <text evidence="5">Belongs to the XseA family.</text>
</comment>
<keyword evidence="9" id="KW-1185">Reference proteome</keyword>
<evidence type="ECO:0000313" key="8">
    <source>
        <dbReference type="EMBL" id="MBL3655945.1"/>
    </source>
</evidence>
<dbReference type="GO" id="GO:0006308">
    <property type="term" value="P:DNA catabolic process"/>
    <property type="evidence" value="ECO:0007669"/>
    <property type="project" value="UniProtKB-UniRule"/>
</dbReference>
<comment type="catalytic activity">
    <reaction evidence="5">
        <text>Exonucleolytic cleavage in either 5'- to 3'- or 3'- to 5'-direction to yield nucleoside 5'-phosphates.</text>
        <dbReference type="EC" id="3.1.11.6"/>
    </reaction>
</comment>
<dbReference type="EC" id="3.1.11.6" evidence="5"/>
<keyword evidence="3 5" id="KW-0378">Hydrolase</keyword>
<dbReference type="PANTHER" id="PTHR30008:SF0">
    <property type="entry name" value="EXODEOXYRIBONUCLEASE 7 LARGE SUBUNIT"/>
    <property type="match status" value="1"/>
</dbReference>
<sequence length="417" mass="46822">MEHLSLHALNNLIKTTLDSQLDPSYWVVAEIGEMRNTQNGHCYLELVDKENDRVTAKVRGTIWSYTYRNLSTWFEGMTGQALQPGLKILCNVAVQFHELYGLSVNIKDIDANFTLGERARRRKEVIDKLVADGTFDMNRGHALPLVPQRIAIISSPTAAGFGDFMDQIEQNSRGYKFSAKLYKATMQGDKAALSIINAMMQVHDHIENYDALIIIRGGGSQVDLDCFDDYELASHIAQYPIPVLTGIGHERDETIADLVAHTRLKTPTAVAEFLISGIIAFDDQLDEYFSRLFHSVNQKINVEKQRLSSLGYQLKGISKEKTASSNYTLSHLMHKVKAAAKNYFHQQQKKLDLADNTMKFLDPQQVLKRGYTITTVNGKLIKNTTLTKGDVIVSESNNYIITSTVESSNKKNGKEKA</sequence>
<comment type="subcellular location">
    <subcellularLocation>
        <location evidence="5">Cytoplasm</location>
    </subcellularLocation>
</comment>
<evidence type="ECO:0000256" key="2">
    <source>
        <dbReference type="ARBA" id="ARBA00022722"/>
    </source>
</evidence>
<evidence type="ECO:0000313" key="9">
    <source>
        <dbReference type="Proteomes" id="UP000659388"/>
    </source>
</evidence>
<dbReference type="GO" id="GO:0005737">
    <property type="term" value="C:cytoplasm"/>
    <property type="evidence" value="ECO:0007669"/>
    <property type="project" value="UniProtKB-SubCell"/>
</dbReference>
<dbReference type="Proteomes" id="UP000659388">
    <property type="component" value="Unassembled WGS sequence"/>
</dbReference>
<evidence type="ECO:0000256" key="1">
    <source>
        <dbReference type="ARBA" id="ARBA00022490"/>
    </source>
</evidence>
<dbReference type="InterPro" id="IPR020579">
    <property type="entry name" value="Exonuc_VII_lsu_C"/>
</dbReference>